<gene>
    <name evidence="1" type="ORF">I2I05_02895</name>
</gene>
<evidence type="ECO:0000313" key="2">
    <source>
        <dbReference type="Proteomes" id="UP000597617"/>
    </source>
</evidence>
<comment type="caution">
    <text evidence="1">The sequence shown here is derived from an EMBL/GenBank/DDBJ whole genome shotgun (WGS) entry which is preliminary data.</text>
</comment>
<keyword evidence="2" id="KW-1185">Reference proteome</keyword>
<evidence type="ECO:0000313" key="1">
    <source>
        <dbReference type="EMBL" id="MBF9236334.1"/>
    </source>
</evidence>
<protein>
    <submittedName>
        <fullName evidence="1">Uncharacterized protein</fullName>
    </submittedName>
</protein>
<proteinExistence type="predicted"/>
<name>A0ABS0IDA2_9BACT</name>
<accession>A0ABS0IDA2</accession>
<dbReference type="RefSeq" id="WP_196280684.1">
    <property type="nucleotide sequence ID" value="NZ_JADQDQ010000001.1"/>
</dbReference>
<sequence>MAEAELCRAFSACFTVRSAGAAGADFAAKKTLLDSGASFPDSLVPAPFLSSLFHEKPIEIPG</sequence>
<organism evidence="1 2">
    <name type="scientific">Hymenobacter jeongseonensis</name>
    <dbReference type="NCBI Taxonomy" id="2791027"/>
    <lineage>
        <taxon>Bacteria</taxon>
        <taxon>Pseudomonadati</taxon>
        <taxon>Bacteroidota</taxon>
        <taxon>Cytophagia</taxon>
        <taxon>Cytophagales</taxon>
        <taxon>Hymenobacteraceae</taxon>
        <taxon>Hymenobacter</taxon>
    </lineage>
</organism>
<dbReference type="Proteomes" id="UP000597617">
    <property type="component" value="Unassembled WGS sequence"/>
</dbReference>
<reference evidence="1 2" key="1">
    <citation type="submission" date="2020-11" db="EMBL/GenBank/DDBJ databases">
        <authorList>
            <person name="Kim M.K."/>
        </authorList>
    </citation>
    <scope>NUCLEOTIDE SEQUENCE [LARGE SCALE GENOMIC DNA]</scope>
    <source>
        <strain evidence="1 2">BT683</strain>
    </source>
</reference>
<dbReference type="EMBL" id="JADQDQ010000001">
    <property type="protein sequence ID" value="MBF9236334.1"/>
    <property type="molecule type" value="Genomic_DNA"/>
</dbReference>